<keyword evidence="3" id="KW-0238">DNA-binding</keyword>
<evidence type="ECO:0000256" key="3">
    <source>
        <dbReference type="ARBA" id="ARBA00023125"/>
    </source>
</evidence>
<evidence type="ECO:0000313" key="9">
    <source>
        <dbReference type="Proteomes" id="UP000321917"/>
    </source>
</evidence>
<dbReference type="RefSeq" id="WP_146799343.1">
    <property type="nucleotide sequence ID" value="NZ_VOLP01000011.1"/>
</dbReference>
<evidence type="ECO:0000256" key="4">
    <source>
        <dbReference type="ARBA" id="ARBA00023163"/>
    </source>
</evidence>
<feature type="coiled-coil region" evidence="5">
    <location>
        <begin position="102"/>
        <end position="129"/>
    </location>
</feature>
<dbReference type="Gene3D" id="1.10.10.10">
    <property type="entry name" value="Winged helix-like DNA-binding domain superfamily/Winged helix DNA-binding domain"/>
    <property type="match status" value="1"/>
</dbReference>
<dbReference type="InterPro" id="IPR005650">
    <property type="entry name" value="BlaI_family"/>
</dbReference>
<evidence type="ECO:0000256" key="2">
    <source>
        <dbReference type="ARBA" id="ARBA00023015"/>
    </source>
</evidence>
<evidence type="ECO:0000256" key="5">
    <source>
        <dbReference type="SAM" id="Coils"/>
    </source>
</evidence>
<evidence type="ECO:0000313" key="7">
    <source>
        <dbReference type="EMBL" id="TWX69040.1"/>
    </source>
</evidence>
<dbReference type="SUPFAM" id="SSF46785">
    <property type="entry name" value="Winged helix' DNA-binding domain"/>
    <property type="match status" value="1"/>
</dbReference>
<accession>A0A5C6QK78</accession>
<protein>
    <submittedName>
        <fullName evidence="7">BlaI/MecI/CopY family transcriptional regulator</fullName>
    </submittedName>
</protein>
<dbReference type="GO" id="GO:0003677">
    <property type="term" value="F:DNA binding"/>
    <property type="evidence" value="ECO:0007669"/>
    <property type="project" value="UniProtKB-KW"/>
</dbReference>
<comment type="similarity">
    <text evidence="1">Belongs to the BlaI transcriptional regulatory family.</text>
</comment>
<keyword evidence="4" id="KW-0804">Transcription</keyword>
<dbReference type="GO" id="GO:0045892">
    <property type="term" value="P:negative regulation of DNA-templated transcription"/>
    <property type="evidence" value="ECO:0007669"/>
    <property type="project" value="InterPro"/>
</dbReference>
<dbReference type="AlphaFoldDB" id="A0A5C6QK78"/>
<dbReference type="EMBL" id="VOLQ01000009">
    <property type="protein sequence ID" value="TWX69040.1"/>
    <property type="molecule type" value="Genomic_DNA"/>
</dbReference>
<dbReference type="OrthoDB" id="2989615at2"/>
<keyword evidence="8" id="KW-1185">Reference proteome</keyword>
<evidence type="ECO:0000313" key="8">
    <source>
        <dbReference type="Proteomes" id="UP000321525"/>
    </source>
</evidence>
<reference evidence="7 9" key="1">
    <citation type="submission" date="2019-07" db="EMBL/GenBank/DDBJ databases">
        <title>Genomes of sea-ice associated Colwellia species.</title>
        <authorList>
            <person name="Bowman J.P."/>
        </authorList>
    </citation>
    <scope>NUCLEOTIDE SEQUENCE [LARGE SCALE GENOMIC DNA]</scope>
    <source>
        <strain evidence="6 8">ACAM 607</strain>
        <strain evidence="7 9">IC036</strain>
    </source>
</reference>
<dbReference type="Proteomes" id="UP000321525">
    <property type="component" value="Unassembled WGS sequence"/>
</dbReference>
<dbReference type="InterPro" id="IPR036388">
    <property type="entry name" value="WH-like_DNA-bd_sf"/>
</dbReference>
<organism evidence="7 9">
    <name type="scientific">Colwellia hornerae</name>
    <dbReference type="NCBI Taxonomy" id="89402"/>
    <lineage>
        <taxon>Bacteria</taxon>
        <taxon>Pseudomonadati</taxon>
        <taxon>Pseudomonadota</taxon>
        <taxon>Gammaproteobacteria</taxon>
        <taxon>Alteromonadales</taxon>
        <taxon>Colwelliaceae</taxon>
        <taxon>Colwellia</taxon>
    </lineage>
</organism>
<gene>
    <name evidence="6" type="ORF">ESZ26_08625</name>
    <name evidence="7" type="ORF">ESZ27_06805</name>
</gene>
<dbReference type="EMBL" id="VOLR01000010">
    <property type="protein sequence ID" value="TWX60166.1"/>
    <property type="molecule type" value="Genomic_DNA"/>
</dbReference>
<evidence type="ECO:0000313" key="6">
    <source>
        <dbReference type="EMBL" id="TWX60166.1"/>
    </source>
</evidence>
<keyword evidence="2" id="KW-0805">Transcription regulation</keyword>
<keyword evidence="5" id="KW-0175">Coiled coil</keyword>
<dbReference type="PIRSF" id="PIRSF019455">
    <property type="entry name" value="CopR_AtkY"/>
    <property type="match status" value="1"/>
</dbReference>
<name>A0A5C6QK78_9GAMM</name>
<proteinExistence type="inferred from homology"/>
<dbReference type="Pfam" id="PF03965">
    <property type="entry name" value="Penicillinase_R"/>
    <property type="match status" value="1"/>
</dbReference>
<evidence type="ECO:0000256" key="1">
    <source>
        <dbReference type="ARBA" id="ARBA00011046"/>
    </source>
</evidence>
<comment type="caution">
    <text evidence="7">The sequence shown here is derived from an EMBL/GenBank/DDBJ whole genome shotgun (WGS) entry which is preliminary data.</text>
</comment>
<dbReference type="Proteomes" id="UP000321917">
    <property type="component" value="Unassembled WGS sequence"/>
</dbReference>
<dbReference type="InterPro" id="IPR036390">
    <property type="entry name" value="WH_DNA-bd_sf"/>
</dbReference>
<sequence length="129" mass="14865">MQLGELEKQVLEYLWKAKPADAKQVHSYFEKNRGGSLNTIQSTLERLFKKDLLSRVKNGHAYQYFPKVARHELIGQLIKSVTHDFVVEDENSVVAAFSSISSDLDEDQLDKLEAMIEQQRKKLQTKAEK</sequence>